<evidence type="ECO:0000313" key="1">
    <source>
        <dbReference type="EMBL" id="KKL76090.1"/>
    </source>
</evidence>
<reference evidence="1" key="1">
    <citation type="journal article" date="2015" name="Nature">
        <title>Complex archaea that bridge the gap between prokaryotes and eukaryotes.</title>
        <authorList>
            <person name="Spang A."/>
            <person name="Saw J.H."/>
            <person name="Jorgensen S.L."/>
            <person name="Zaremba-Niedzwiedzka K."/>
            <person name="Martijn J."/>
            <person name="Lind A.E."/>
            <person name="van Eijk R."/>
            <person name="Schleper C."/>
            <person name="Guy L."/>
            <person name="Ettema T.J."/>
        </authorList>
    </citation>
    <scope>NUCLEOTIDE SEQUENCE</scope>
</reference>
<gene>
    <name evidence="1" type="ORF">LCGC14_2048350</name>
</gene>
<accession>A0A0F9H370</accession>
<organism evidence="1">
    <name type="scientific">marine sediment metagenome</name>
    <dbReference type="NCBI Taxonomy" id="412755"/>
    <lineage>
        <taxon>unclassified sequences</taxon>
        <taxon>metagenomes</taxon>
        <taxon>ecological metagenomes</taxon>
    </lineage>
</organism>
<proteinExistence type="predicted"/>
<protein>
    <submittedName>
        <fullName evidence="1">Uncharacterized protein</fullName>
    </submittedName>
</protein>
<dbReference type="EMBL" id="LAZR01024160">
    <property type="protein sequence ID" value="KKL76090.1"/>
    <property type="molecule type" value="Genomic_DNA"/>
</dbReference>
<sequence>MHIRQEIEDLLKHVIDKPFKICWCCDPWCQIQSRVLHLTDKGTTDYVQQVALHEAAHLLLGRGGHDIIFWKSLKLLIHVHLNTTLNEHQMKMKSDYLDHK</sequence>
<dbReference type="AlphaFoldDB" id="A0A0F9H370"/>
<comment type="caution">
    <text evidence="1">The sequence shown here is derived from an EMBL/GenBank/DDBJ whole genome shotgun (WGS) entry which is preliminary data.</text>
</comment>
<name>A0A0F9H370_9ZZZZ</name>